<dbReference type="AlphaFoldDB" id="A0AAD9JTI2"/>
<keyword evidence="8" id="KW-1185">Reference proteome</keyword>
<keyword evidence="3 5" id="KW-0040">ANK repeat</keyword>
<dbReference type="InterPro" id="IPR002110">
    <property type="entry name" value="Ankyrin_rpt"/>
</dbReference>
<dbReference type="Proteomes" id="UP001208570">
    <property type="component" value="Unassembled WGS sequence"/>
</dbReference>
<dbReference type="SUPFAM" id="SSF47027">
    <property type="entry name" value="Acyl-CoA binding protein"/>
    <property type="match status" value="1"/>
</dbReference>
<protein>
    <recommendedName>
        <fullName evidence="1">Acyl-CoA-binding domain-containing protein 6</fullName>
    </recommendedName>
</protein>
<evidence type="ECO:0000313" key="7">
    <source>
        <dbReference type="EMBL" id="KAK2159063.1"/>
    </source>
</evidence>
<dbReference type="PROSITE" id="PS50088">
    <property type="entry name" value="ANK_REPEAT"/>
    <property type="match status" value="2"/>
</dbReference>
<dbReference type="Pfam" id="PF12796">
    <property type="entry name" value="Ank_2"/>
    <property type="match status" value="1"/>
</dbReference>
<reference evidence="7" key="1">
    <citation type="journal article" date="2023" name="Mol. Biol. Evol.">
        <title>Third-Generation Sequencing Reveals the Adaptive Role of the Epigenome in Three Deep-Sea Polychaetes.</title>
        <authorList>
            <person name="Perez M."/>
            <person name="Aroh O."/>
            <person name="Sun Y."/>
            <person name="Lan Y."/>
            <person name="Juniper S.K."/>
            <person name="Young C.R."/>
            <person name="Angers B."/>
            <person name="Qian P.Y."/>
        </authorList>
    </citation>
    <scope>NUCLEOTIDE SEQUENCE</scope>
    <source>
        <strain evidence="7">P08H-3</strain>
    </source>
</reference>
<dbReference type="InterPro" id="IPR035984">
    <property type="entry name" value="Acyl-CoA-binding_sf"/>
</dbReference>
<dbReference type="EMBL" id="JAODUP010000159">
    <property type="protein sequence ID" value="KAK2159063.1"/>
    <property type="molecule type" value="Genomic_DNA"/>
</dbReference>
<gene>
    <name evidence="7" type="ORF">LSH36_159g04040</name>
</gene>
<evidence type="ECO:0000256" key="1">
    <source>
        <dbReference type="ARBA" id="ARBA00018419"/>
    </source>
</evidence>
<evidence type="ECO:0000256" key="5">
    <source>
        <dbReference type="PROSITE-ProRule" id="PRU00023"/>
    </source>
</evidence>
<sequence length="245" mass="27484">MDALFEEELKLQFSKATNYVKSVAGKLDAKRLLYLYARYKQANDGPCDVPKPGFFDFQGKQKWEAWRSVRELSKTDAIHQYIDAVTEYDPDWEEKIDSGVVKQSSGLGVGVSTLANQDDDIRDDQKTIFDWCKEGNIDRVTTLLSEKNEAVSINKTDENGMGLLHWCCDRGHAELVYLLLNHNVNINTQDGDGQTALHYAASCDHGKIVEMLLRHGADSSLVDTDGNRPVDVTDSVTVRQLLLGK</sequence>
<keyword evidence="2" id="KW-0677">Repeat</keyword>
<name>A0AAD9JTI2_9ANNE</name>
<comment type="caution">
    <text evidence="7">The sequence shown here is derived from an EMBL/GenBank/DDBJ whole genome shotgun (WGS) entry which is preliminary data.</text>
</comment>
<dbReference type="PROSITE" id="PS50297">
    <property type="entry name" value="ANK_REP_REGION"/>
    <property type="match status" value="2"/>
</dbReference>
<dbReference type="PROSITE" id="PS51228">
    <property type="entry name" value="ACB_2"/>
    <property type="match status" value="1"/>
</dbReference>
<feature type="repeat" description="ANK" evidence="5">
    <location>
        <begin position="192"/>
        <end position="224"/>
    </location>
</feature>
<dbReference type="Gene3D" id="1.20.80.10">
    <property type="match status" value="1"/>
</dbReference>
<feature type="domain" description="ACB" evidence="6">
    <location>
        <begin position="9"/>
        <end position="94"/>
    </location>
</feature>
<feature type="repeat" description="ANK" evidence="5">
    <location>
        <begin position="159"/>
        <end position="191"/>
    </location>
</feature>
<evidence type="ECO:0000313" key="8">
    <source>
        <dbReference type="Proteomes" id="UP001208570"/>
    </source>
</evidence>
<keyword evidence="4" id="KW-0446">Lipid-binding</keyword>
<dbReference type="InterPro" id="IPR000582">
    <property type="entry name" value="Acyl-CoA-binding_protein"/>
</dbReference>
<dbReference type="PRINTS" id="PR00689">
    <property type="entry name" value="ACOABINDINGP"/>
</dbReference>
<evidence type="ECO:0000259" key="6">
    <source>
        <dbReference type="PROSITE" id="PS51228"/>
    </source>
</evidence>
<evidence type="ECO:0000256" key="4">
    <source>
        <dbReference type="ARBA" id="ARBA00023121"/>
    </source>
</evidence>
<dbReference type="SUPFAM" id="SSF48403">
    <property type="entry name" value="Ankyrin repeat"/>
    <property type="match status" value="1"/>
</dbReference>
<evidence type="ECO:0000256" key="3">
    <source>
        <dbReference type="ARBA" id="ARBA00023043"/>
    </source>
</evidence>
<dbReference type="Gene3D" id="1.25.40.20">
    <property type="entry name" value="Ankyrin repeat-containing domain"/>
    <property type="match status" value="1"/>
</dbReference>
<proteinExistence type="predicted"/>
<dbReference type="InterPro" id="IPR014352">
    <property type="entry name" value="FERM/acyl-CoA-bd_prot_sf"/>
</dbReference>
<dbReference type="PANTHER" id="PTHR24119:SF0">
    <property type="entry name" value="ACYL-COA-BINDING DOMAIN-CONTAINING PROTEIN 6"/>
    <property type="match status" value="1"/>
</dbReference>
<organism evidence="7 8">
    <name type="scientific">Paralvinella palmiformis</name>
    <dbReference type="NCBI Taxonomy" id="53620"/>
    <lineage>
        <taxon>Eukaryota</taxon>
        <taxon>Metazoa</taxon>
        <taxon>Spiralia</taxon>
        <taxon>Lophotrochozoa</taxon>
        <taxon>Annelida</taxon>
        <taxon>Polychaeta</taxon>
        <taxon>Sedentaria</taxon>
        <taxon>Canalipalpata</taxon>
        <taxon>Terebellida</taxon>
        <taxon>Terebelliformia</taxon>
        <taxon>Alvinellidae</taxon>
        <taxon>Paralvinella</taxon>
    </lineage>
</organism>
<dbReference type="Pfam" id="PF00887">
    <property type="entry name" value="ACBP"/>
    <property type="match status" value="1"/>
</dbReference>
<evidence type="ECO:0000256" key="2">
    <source>
        <dbReference type="ARBA" id="ARBA00022737"/>
    </source>
</evidence>
<dbReference type="PANTHER" id="PTHR24119">
    <property type="entry name" value="ACYL-COA-BINDING DOMAIN-CONTAINING PROTEIN 6"/>
    <property type="match status" value="1"/>
</dbReference>
<accession>A0AAD9JTI2</accession>
<dbReference type="GO" id="GO:0000062">
    <property type="term" value="F:fatty-acyl-CoA binding"/>
    <property type="evidence" value="ECO:0007669"/>
    <property type="project" value="InterPro"/>
</dbReference>
<dbReference type="InterPro" id="IPR036770">
    <property type="entry name" value="Ankyrin_rpt-contain_sf"/>
</dbReference>
<dbReference type="SMART" id="SM00248">
    <property type="entry name" value="ANK"/>
    <property type="match status" value="2"/>
</dbReference>